<protein>
    <submittedName>
        <fullName evidence="1">Uncharacterized protein</fullName>
    </submittedName>
</protein>
<keyword evidence="2" id="KW-1185">Reference proteome</keyword>
<organism evidence="1 2">
    <name type="scientific">Araneus ventricosus</name>
    <name type="common">Orbweaver spider</name>
    <name type="synonym">Epeira ventricosa</name>
    <dbReference type="NCBI Taxonomy" id="182803"/>
    <lineage>
        <taxon>Eukaryota</taxon>
        <taxon>Metazoa</taxon>
        <taxon>Ecdysozoa</taxon>
        <taxon>Arthropoda</taxon>
        <taxon>Chelicerata</taxon>
        <taxon>Arachnida</taxon>
        <taxon>Araneae</taxon>
        <taxon>Araneomorphae</taxon>
        <taxon>Entelegynae</taxon>
        <taxon>Araneoidea</taxon>
        <taxon>Araneidae</taxon>
        <taxon>Araneus</taxon>
    </lineage>
</organism>
<accession>A0A4Y2E749</accession>
<evidence type="ECO:0000313" key="2">
    <source>
        <dbReference type="Proteomes" id="UP000499080"/>
    </source>
</evidence>
<dbReference type="AlphaFoldDB" id="A0A4Y2E749"/>
<proteinExistence type="predicted"/>
<comment type="caution">
    <text evidence="1">The sequence shown here is derived from an EMBL/GenBank/DDBJ whole genome shotgun (WGS) entry which is preliminary data.</text>
</comment>
<name>A0A4Y2E749_ARAVE</name>
<dbReference type="EMBL" id="BGPR01000521">
    <property type="protein sequence ID" value="GBM24567.1"/>
    <property type="molecule type" value="Genomic_DNA"/>
</dbReference>
<sequence>MPRKTYLSKLGTIPDWLFGHYVCDLVTSNGPQWNRVSSLEPSNPKPVSTQATGPLCSCIFLAFRTVPPSPPGFFFKLRRFCKVKSMFYSYGPY</sequence>
<evidence type="ECO:0000313" key="1">
    <source>
        <dbReference type="EMBL" id="GBM24567.1"/>
    </source>
</evidence>
<gene>
    <name evidence="1" type="ORF">AVEN_217140_1</name>
</gene>
<reference evidence="1 2" key="1">
    <citation type="journal article" date="2019" name="Sci. Rep.">
        <title>Orb-weaving spider Araneus ventricosus genome elucidates the spidroin gene catalogue.</title>
        <authorList>
            <person name="Kono N."/>
            <person name="Nakamura H."/>
            <person name="Ohtoshi R."/>
            <person name="Moran D.A.P."/>
            <person name="Shinohara A."/>
            <person name="Yoshida Y."/>
            <person name="Fujiwara M."/>
            <person name="Mori M."/>
            <person name="Tomita M."/>
            <person name="Arakawa K."/>
        </authorList>
    </citation>
    <scope>NUCLEOTIDE SEQUENCE [LARGE SCALE GENOMIC DNA]</scope>
</reference>
<dbReference type="Proteomes" id="UP000499080">
    <property type="component" value="Unassembled WGS sequence"/>
</dbReference>